<dbReference type="Proteomes" id="UP001530315">
    <property type="component" value="Unassembled WGS sequence"/>
</dbReference>
<protein>
    <recommendedName>
        <fullName evidence="5">Thioredoxin domain-containing protein</fullName>
    </recommendedName>
</protein>
<dbReference type="SUPFAM" id="SSF52833">
    <property type="entry name" value="Thioredoxin-like"/>
    <property type="match status" value="1"/>
</dbReference>
<gene>
    <name evidence="6" type="ORF">ACHAW5_007497</name>
</gene>
<dbReference type="GO" id="GO:0012505">
    <property type="term" value="C:endomembrane system"/>
    <property type="evidence" value="ECO:0007669"/>
    <property type="project" value="UniProtKB-ARBA"/>
</dbReference>
<keyword evidence="2 4" id="KW-0732">Signal</keyword>
<dbReference type="InterPro" id="IPR036249">
    <property type="entry name" value="Thioredoxin-like_sf"/>
</dbReference>
<evidence type="ECO:0000256" key="2">
    <source>
        <dbReference type="ARBA" id="ARBA00022729"/>
    </source>
</evidence>
<comment type="caution">
    <text evidence="6">The sequence shown here is derived from an EMBL/GenBank/DDBJ whole genome shotgun (WGS) entry which is preliminary data.</text>
</comment>
<dbReference type="PROSITE" id="PS51352">
    <property type="entry name" value="THIOREDOXIN_2"/>
    <property type="match status" value="1"/>
</dbReference>
<feature type="coiled-coil region" evidence="3">
    <location>
        <begin position="155"/>
        <end position="200"/>
    </location>
</feature>
<accession>A0ABD3P6Y9</accession>
<dbReference type="PROSITE" id="PS00194">
    <property type="entry name" value="THIOREDOXIN_1"/>
    <property type="match status" value="1"/>
</dbReference>
<dbReference type="PANTHER" id="PTHR45672:SF3">
    <property type="entry name" value="THIOREDOXIN DOMAIN-CONTAINING PROTEIN 5"/>
    <property type="match status" value="1"/>
</dbReference>
<dbReference type="AlphaFoldDB" id="A0ABD3P6Y9"/>
<dbReference type="EMBL" id="JALLAZ020000960">
    <property type="protein sequence ID" value="KAL3783668.1"/>
    <property type="molecule type" value="Genomic_DNA"/>
</dbReference>
<keyword evidence="7" id="KW-1185">Reference proteome</keyword>
<dbReference type="PANTHER" id="PTHR45672">
    <property type="entry name" value="PROTEIN DISULFIDE-ISOMERASE C17H9.14C-RELATED"/>
    <property type="match status" value="1"/>
</dbReference>
<organism evidence="6 7">
    <name type="scientific">Stephanodiscus triporus</name>
    <dbReference type="NCBI Taxonomy" id="2934178"/>
    <lineage>
        <taxon>Eukaryota</taxon>
        <taxon>Sar</taxon>
        <taxon>Stramenopiles</taxon>
        <taxon>Ochrophyta</taxon>
        <taxon>Bacillariophyta</taxon>
        <taxon>Coscinodiscophyceae</taxon>
        <taxon>Thalassiosirophycidae</taxon>
        <taxon>Stephanodiscales</taxon>
        <taxon>Stephanodiscaceae</taxon>
        <taxon>Stephanodiscus</taxon>
    </lineage>
</organism>
<dbReference type="Gene3D" id="3.40.30.10">
    <property type="entry name" value="Glutaredoxin"/>
    <property type="match status" value="1"/>
</dbReference>
<dbReference type="GO" id="GO:0005737">
    <property type="term" value="C:cytoplasm"/>
    <property type="evidence" value="ECO:0007669"/>
    <property type="project" value="UniProtKB-ARBA"/>
</dbReference>
<evidence type="ECO:0000256" key="3">
    <source>
        <dbReference type="SAM" id="Coils"/>
    </source>
</evidence>
<sequence length="227" mass="24721">MKFAPSSCSVLFAAAASTVAVVSAIELSPANYDAETSGKTVFLKFFAPWCGHCKKLKPDWDVLMAEFADSSTALVADVDCTADGKPLCDENGVRGYPTLKWGDPTDLQDYQGGRSLDELRKFATDNLKPTCSVKNIDLCDSTKKGQIEKFMTMDMSELKNLVEAEEKKISDAEEGFKAEVAELQAKYTKLNEDKDKTIAEVKGGGLGLMKSVVKFKESSNDAAKDEL</sequence>
<dbReference type="InterPro" id="IPR051063">
    <property type="entry name" value="PDI"/>
</dbReference>
<dbReference type="Pfam" id="PF00085">
    <property type="entry name" value="Thioredoxin"/>
    <property type="match status" value="1"/>
</dbReference>
<reference evidence="6 7" key="1">
    <citation type="submission" date="2024-10" db="EMBL/GenBank/DDBJ databases">
        <title>Updated reference genomes for cyclostephanoid diatoms.</title>
        <authorList>
            <person name="Roberts W.R."/>
            <person name="Alverson A.J."/>
        </authorList>
    </citation>
    <scope>NUCLEOTIDE SEQUENCE [LARGE SCALE GENOMIC DNA]</scope>
    <source>
        <strain evidence="6 7">AJA276-08</strain>
    </source>
</reference>
<name>A0ABD3P6Y9_9STRA</name>
<evidence type="ECO:0000313" key="6">
    <source>
        <dbReference type="EMBL" id="KAL3783668.1"/>
    </source>
</evidence>
<comment type="similarity">
    <text evidence="1">Belongs to the protein disulfide isomerase family.</text>
</comment>
<evidence type="ECO:0000313" key="7">
    <source>
        <dbReference type="Proteomes" id="UP001530315"/>
    </source>
</evidence>
<dbReference type="InterPro" id="IPR017937">
    <property type="entry name" value="Thioredoxin_CS"/>
</dbReference>
<feature type="chain" id="PRO_5044816226" description="Thioredoxin domain-containing protein" evidence="4">
    <location>
        <begin position="25"/>
        <end position="227"/>
    </location>
</feature>
<proteinExistence type="inferred from homology"/>
<evidence type="ECO:0000259" key="5">
    <source>
        <dbReference type="PROSITE" id="PS51352"/>
    </source>
</evidence>
<evidence type="ECO:0000256" key="1">
    <source>
        <dbReference type="ARBA" id="ARBA00006347"/>
    </source>
</evidence>
<dbReference type="InterPro" id="IPR013766">
    <property type="entry name" value="Thioredoxin_domain"/>
</dbReference>
<keyword evidence="3" id="KW-0175">Coiled coil</keyword>
<feature type="signal peptide" evidence="4">
    <location>
        <begin position="1"/>
        <end position="24"/>
    </location>
</feature>
<feature type="domain" description="Thioredoxin" evidence="5">
    <location>
        <begin position="10"/>
        <end position="128"/>
    </location>
</feature>
<evidence type="ECO:0000256" key="4">
    <source>
        <dbReference type="SAM" id="SignalP"/>
    </source>
</evidence>